<comment type="caution">
    <text evidence="1">The sequence shown here is derived from an EMBL/GenBank/DDBJ whole genome shotgun (WGS) entry which is preliminary data.</text>
</comment>
<name>A0ABV2AQJ2_9EUKA</name>
<reference evidence="1 2" key="1">
    <citation type="journal article" date="2024" name="BMC Biol.">
        <title>Comparative genomics of Ascetosporea gives new insight into the evolutionary basis for animal parasitism in Rhizaria.</title>
        <authorList>
            <person name="Hiltunen Thoren M."/>
            <person name="Onut-Brannstrom I."/>
            <person name="Alfjorden A."/>
            <person name="Peckova H."/>
            <person name="Swords F."/>
            <person name="Hooper C."/>
            <person name="Holzer A.S."/>
            <person name="Bass D."/>
            <person name="Burki F."/>
        </authorList>
    </citation>
    <scope>NUCLEOTIDE SEQUENCE [LARGE SCALE GENOMIC DNA]</scope>
    <source>
        <strain evidence="1">20-A016</strain>
    </source>
</reference>
<evidence type="ECO:0000313" key="2">
    <source>
        <dbReference type="Proteomes" id="UP001439008"/>
    </source>
</evidence>
<protein>
    <submittedName>
        <fullName evidence="1">Uncharacterized protein</fullName>
    </submittedName>
</protein>
<organism evidence="1 2">
    <name type="scientific">Bonamia ostreae</name>
    <dbReference type="NCBI Taxonomy" id="126728"/>
    <lineage>
        <taxon>Eukaryota</taxon>
        <taxon>Sar</taxon>
        <taxon>Rhizaria</taxon>
        <taxon>Endomyxa</taxon>
        <taxon>Ascetosporea</taxon>
        <taxon>Haplosporida</taxon>
        <taxon>Bonamia</taxon>
    </lineage>
</organism>
<dbReference type="Proteomes" id="UP001439008">
    <property type="component" value="Unassembled WGS sequence"/>
</dbReference>
<keyword evidence="2" id="KW-1185">Reference proteome</keyword>
<sequence>MGHKRSTLAGKWRSGMLRREKGVAGKERTISLYANDQLEYIPKGSEMFLPMCRS</sequence>
<gene>
    <name evidence="1" type="ORF">MHBO_003447</name>
</gene>
<accession>A0ABV2AQJ2</accession>
<dbReference type="EMBL" id="JBDODL010001940">
    <property type="protein sequence ID" value="MES1921919.1"/>
    <property type="molecule type" value="Genomic_DNA"/>
</dbReference>
<proteinExistence type="predicted"/>
<evidence type="ECO:0000313" key="1">
    <source>
        <dbReference type="EMBL" id="MES1921919.1"/>
    </source>
</evidence>